<dbReference type="Proteomes" id="UP000195868">
    <property type="component" value="Unassembled WGS sequence"/>
</dbReference>
<feature type="domain" description="HTH cro/C1-type" evidence="2">
    <location>
        <begin position="10"/>
        <end position="64"/>
    </location>
</feature>
<dbReference type="InterPro" id="IPR010982">
    <property type="entry name" value="Lambda_DNA-bd_dom_sf"/>
</dbReference>
<dbReference type="PANTHER" id="PTHR46558">
    <property type="entry name" value="TRACRIPTIONAL REGULATORY PROTEIN-RELATED-RELATED"/>
    <property type="match status" value="1"/>
</dbReference>
<evidence type="ECO:0000259" key="2">
    <source>
        <dbReference type="PROSITE" id="PS50943"/>
    </source>
</evidence>
<organism evidence="3 4">
    <name type="scientific">Limosilactobacillus reuteri</name>
    <name type="common">Lactobacillus reuteri</name>
    <dbReference type="NCBI Taxonomy" id="1598"/>
    <lineage>
        <taxon>Bacteria</taxon>
        <taxon>Bacillati</taxon>
        <taxon>Bacillota</taxon>
        <taxon>Bacilli</taxon>
        <taxon>Lactobacillales</taxon>
        <taxon>Lactobacillaceae</taxon>
        <taxon>Limosilactobacillus</taxon>
    </lineage>
</organism>
<gene>
    <name evidence="3" type="ORF">B5G22_03820</name>
</gene>
<sequence>MSDDILRNNIIRLREERGWSQAELARRINMNNTALNKVEKGVRKLSSAELDELASAFNVSTDYLLGRSDSKKEPYYELTEKEKNDIAVQAEKLMDGIESGENLNFYGEPATEEQKERLLIAIQTAMEMNKRKAKKKFTPKKYRD</sequence>
<keyword evidence="1" id="KW-0238">DNA-binding</keyword>
<dbReference type="SMART" id="SM00530">
    <property type="entry name" value="HTH_XRE"/>
    <property type="match status" value="1"/>
</dbReference>
<proteinExistence type="predicted"/>
<dbReference type="Gene3D" id="1.10.260.40">
    <property type="entry name" value="lambda repressor-like DNA-binding domains"/>
    <property type="match status" value="1"/>
</dbReference>
<dbReference type="CDD" id="cd00093">
    <property type="entry name" value="HTH_XRE"/>
    <property type="match status" value="1"/>
</dbReference>
<reference evidence="4" key="1">
    <citation type="submission" date="2017-04" db="EMBL/GenBank/DDBJ databases">
        <title>Function of individual gut microbiota members based on whole genome sequencing of pure cultures obtained from chicken caecum.</title>
        <authorList>
            <person name="Medvecky M."/>
            <person name="Cejkova D."/>
            <person name="Polansky O."/>
            <person name="Karasova D."/>
            <person name="Kubasova T."/>
            <person name="Cizek A."/>
            <person name="Rychlik I."/>
        </authorList>
    </citation>
    <scope>NUCLEOTIDE SEQUENCE [LARGE SCALE GENOMIC DNA]</scope>
    <source>
        <strain evidence="4">An71</strain>
    </source>
</reference>
<accession>A0A1Y4P9M3</accession>
<evidence type="ECO:0000256" key="1">
    <source>
        <dbReference type="ARBA" id="ARBA00023125"/>
    </source>
</evidence>
<dbReference type="RefSeq" id="WP_087214799.1">
    <property type="nucleotide sequence ID" value="NZ_NFHN01000010.1"/>
</dbReference>
<protein>
    <submittedName>
        <fullName evidence="3">Transcriptional regulator</fullName>
    </submittedName>
</protein>
<dbReference type="Pfam" id="PF01381">
    <property type="entry name" value="HTH_3"/>
    <property type="match status" value="1"/>
</dbReference>
<name>A0A1Y4P9M3_LIMRT</name>
<dbReference type="GO" id="GO:0003677">
    <property type="term" value="F:DNA binding"/>
    <property type="evidence" value="ECO:0007669"/>
    <property type="project" value="UniProtKB-KW"/>
</dbReference>
<dbReference type="AlphaFoldDB" id="A0A1Y4P9M3"/>
<dbReference type="EMBL" id="NFHN01000010">
    <property type="protein sequence ID" value="OUN49088.1"/>
    <property type="molecule type" value="Genomic_DNA"/>
</dbReference>
<dbReference type="PROSITE" id="PS50943">
    <property type="entry name" value="HTH_CROC1"/>
    <property type="match status" value="1"/>
</dbReference>
<evidence type="ECO:0000313" key="3">
    <source>
        <dbReference type="EMBL" id="OUN49088.1"/>
    </source>
</evidence>
<dbReference type="SUPFAM" id="SSF47413">
    <property type="entry name" value="lambda repressor-like DNA-binding domains"/>
    <property type="match status" value="1"/>
</dbReference>
<dbReference type="InterPro" id="IPR001387">
    <property type="entry name" value="Cro/C1-type_HTH"/>
</dbReference>
<dbReference type="PANTHER" id="PTHR46558:SF11">
    <property type="entry name" value="HTH-TYPE TRANSCRIPTIONAL REGULATOR XRE"/>
    <property type="match status" value="1"/>
</dbReference>
<comment type="caution">
    <text evidence="3">The sequence shown here is derived from an EMBL/GenBank/DDBJ whole genome shotgun (WGS) entry which is preliminary data.</text>
</comment>
<evidence type="ECO:0000313" key="4">
    <source>
        <dbReference type="Proteomes" id="UP000195868"/>
    </source>
</evidence>